<reference evidence="1" key="1">
    <citation type="submission" date="2020-03" db="EMBL/GenBank/DDBJ databases">
        <authorList>
            <person name="Weist P."/>
        </authorList>
    </citation>
    <scope>NUCLEOTIDE SEQUENCE</scope>
</reference>
<proteinExistence type="predicted"/>
<dbReference type="Proteomes" id="UP001153269">
    <property type="component" value="Unassembled WGS sequence"/>
</dbReference>
<accession>A0A9N7TZ39</accession>
<dbReference type="AlphaFoldDB" id="A0A9N7TZ39"/>
<sequence length="184" mass="20761">MESLAQVKEFKYLGSCSRVEGTMEREIGRENRQQRGGIAFALPHRCNEQRAEPQAKLSIYRRSSFLSSPYGHCGLGGMTERDEIAGTTRPEMSFLRRVAGVSLRDRDAHWAPPLRCFSWARPVGRSLGRDPGLGERLYLTTGLGTPRDPPVRAVSMWPGREVWGPLLELLATRQRSGDDDEMMR</sequence>
<comment type="caution">
    <text evidence="1">The sequence shown here is derived from an EMBL/GenBank/DDBJ whole genome shotgun (WGS) entry which is preliminary data.</text>
</comment>
<evidence type="ECO:0000313" key="1">
    <source>
        <dbReference type="EMBL" id="CAB1420764.1"/>
    </source>
</evidence>
<name>A0A9N7TZ39_PLEPL</name>
<evidence type="ECO:0000313" key="2">
    <source>
        <dbReference type="Proteomes" id="UP001153269"/>
    </source>
</evidence>
<keyword evidence="2" id="KW-1185">Reference proteome</keyword>
<protein>
    <submittedName>
        <fullName evidence="1">Uncharacterized protein</fullName>
    </submittedName>
</protein>
<dbReference type="EMBL" id="CADEAL010000479">
    <property type="protein sequence ID" value="CAB1420764.1"/>
    <property type="molecule type" value="Genomic_DNA"/>
</dbReference>
<gene>
    <name evidence="1" type="ORF">PLEPLA_LOCUS8639</name>
</gene>
<organism evidence="1 2">
    <name type="scientific">Pleuronectes platessa</name>
    <name type="common">European plaice</name>
    <dbReference type="NCBI Taxonomy" id="8262"/>
    <lineage>
        <taxon>Eukaryota</taxon>
        <taxon>Metazoa</taxon>
        <taxon>Chordata</taxon>
        <taxon>Craniata</taxon>
        <taxon>Vertebrata</taxon>
        <taxon>Euteleostomi</taxon>
        <taxon>Actinopterygii</taxon>
        <taxon>Neopterygii</taxon>
        <taxon>Teleostei</taxon>
        <taxon>Neoteleostei</taxon>
        <taxon>Acanthomorphata</taxon>
        <taxon>Carangaria</taxon>
        <taxon>Pleuronectiformes</taxon>
        <taxon>Pleuronectoidei</taxon>
        <taxon>Pleuronectidae</taxon>
        <taxon>Pleuronectes</taxon>
    </lineage>
</organism>